<evidence type="ECO:0000313" key="2">
    <source>
        <dbReference type="EMBL" id="KAF7315068.1"/>
    </source>
</evidence>
<dbReference type="OrthoDB" id="3038759at2759"/>
<dbReference type="GeneID" id="59339697"/>
<evidence type="ECO:0000313" key="3">
    <source>
        <dbReference type="Proteomes" id="UP000636479"/>
    </source>
</evidence>
<dbReference type="EMBL" id="JACAZF010000001">
    <property type="protein sequence ID" value="KAF7315068.1"/>
    <property type="molecule type" value="Genomic_DNA"/>
</dbReference>
<evidence type="ECO:0000256" key="1">
    <source>
        <dbReference type="SAM" id="Coils"/>
    </source>
</evidence>
<dbReference type="AlphaFoldDB" id="A0A8H6TCB1"/>
<organism evidence="2 3">
    <name type="scientific">Mycena indigotica</name>
    <dbReference type="NCBI Taxonomy" id="2126181"/>
    <lineage>
        <taxon>Eukaryota</taxon>
        <taxon>Fungi</taxon>
        <taxon>Dikarya</taxon>
        <taxon>Basidiomycota</taxon>
        <taxon>Agaricomycotina</taxon>
        <taxon>Agaricomycetes</taxon>
        <taxon>Agaricomycetidae</taxon>
        <taxon>Agaricales</taxon>
        <taxon>Marasmiineae</taxon>
        <taxon>Mycenaceae</taxon>
        <taxon>Mycena</taxon>
    </lineage>
</organism>
<dbReference type="Gene3D" id="3.80.10.10">
    <property type="entry name" value="Ribonuclease Inhibitor"/>
    <property type="match status" value="1"/>
</dbReference>
<dbReference type="InterPro" id="IPR032675">
    <property type="entry name" value="LRR_dom_sf"/>
</dbReference>
<keyword evidence="3" id="KW-1185">Reference proteome</keyword>
<feature type="coiled-coil region" evidence="1">
    <location>
        <begin position="27"/>
        <end position="92"/>
    </location>
</feature>
<reference evidence="2" key="1">
    <citation type="submission" date="2020-05" db="EMBL/GenBank/DDBJ databases">
        <title>Mycena genomes resolve the evolution of fungal bioluminescence.</title>
        <authorList>
            <person name="Tsai I.J."/>
        </authorList>
    </citation>
    <scope>NUCLEOTIDE SEQUENCE</scope>
    <source>
        <strain evidence="2">171206Taipei</strain>
    </source>
</reference>
<accession>A0A8H6TCB1</accession>
<gene>
    <name evidence="2" type="ORF">MIND_00021000</name>
</gene>
<keyword evidence="1" id="KW-0175">Coiled coil</keyword>
<name>A0A8H6TCB1_9AGAR</name>
<protein>
    <submittedName>
        <fullName evidence="2">F-box domain-containing protein</fullName>
    </submittedName>
</protein>
<sequence>MTPRHLETTALARRLIAQNKRPTVTENATLQTAISALRDTVRKLNAQFNDIDFALAVIPPDAAPDAELKTQYAQLQQELDSAQELLAIHTTAITLIRQIPVEVLEIIFVFTLPRSNPASPSKTEAPLLLGQICCAWRRVALTTPRLWSSLSLSLDRRPGEWRHLIETWLGRSGDCPLTMSFIKGTNSAYYFNEHVIRMLRPYAKRWRHLLLDLSAVTTVKLLSTTLPLLETIQVNTQGESAGLYLSTADVPRLKRVHFVGDRLHPKGIQLPYRQLTDLRVQSAPCSLDDVYRILTNCQNLVQCAVSISSTSTATQNSLQHRPVHLPHLRELTVKGSIATPAIASFFPELRTPKLETLELVNITDSESGSFGLHDESPLAVFARASNIRKLTLLGDNPEADLFQMVVAIPSLREVLIGNVDGGDVWTPENVRHALEMRGEPEV</sequence>
<dbReference type="Proteomes" id="UP000636479">
    <property type="component" value="Unassembled WGS sequence"/>
</dbReference>
<comment type="caution">
    <text evidence="2">The sequence shown here is derived from an EMBL/GenBank/DDBJ whole genome shotgun (WGS) entry which is preliminary data.</text>
</comment>
<dbReference type="SUPFAM" id="SSF52047">
    <property type="entry name" value="RNI-like"/>
    <property type="match status" value="1"/>
</dbReference>
<dbReference type="RefSeq" id="XP_037225091.1">
    <property type="nucleotide sequence ID" value="XM_037357181.1"/>
</dbReference>
<proteinExistence type="predicted"/>